<organism evidence="2 3">
    <name type="scientific">Nguyenibacter vanlangensis</name>
    <dbReference type="NCBI Taxonomy" id="1216886"/>
    <lineage>
        <taxon>Bacteria</taxon>
        <taxon>Pseudomonadati</taxon>
        <taxon>Pseudomonadota</taxon>
        <taxon>Alphaproteobacteria</taxon>
        <taxon>Acetobacterales</taxon>
        <taxon>Acetobacteraceae</taxon>
        <taxon>Nguyenibacter</taxon>
    </lineage>
</organism>
<comment type="caution">
    <text evidence="2">The sequence shown here is derived from an EMBL/GenBank/DDBJ whole genome shotgun (WGS) entry which is preliminary data.</text>
</comment>
<dbReference type="AlphaFoldDB" id="A0A7Y7ISS9"/>
<feature type="region of interest" description="Disordered" evidence="1">
    <location>
        <begin position="159"/>
        <end position="182"/>
    </location>
</feature>
<gene>
    <name evidence="2" type="ORF">HUK84_00815</name>
</gene>
<dbReference type="Pfam" id="PF18946">
    <property type="entry name" value="Apex"/>
    <property type="match status" value="1"/>
</dbReference>
<name>A0A7Y7ISS9_9PROT</name>
<reference evidence="2 3" key="1">
    <citation type="submission" date="2020-06" db="EMBL/GenBank/DDBJ databases">
        <title>Description of novel acetic acid bacteria.</title>
        <authorList>
            <person name="Sombolestani A."/>
        </authorList>
    </citation>
    <scope>NUCLEOTIDE SEQUENCE [LARGE SCALE GENOMIC DNA]</scope>
    <source>
        <strain evidence="2 3">LMG 31431</strain>
    </source>
</reference>
<evidence type="ECO:0000256" key="1">
    <source>
        <dbReference type="SAM" id="MobiDB-lite"/>
    </source>
</evidence>
<proteinExistence type="predicted"/>
<dbReference type="Proteomes" id="UP000534870">
    <property type="component" value="Unassembled WGS sequence"/>
</dbReference>
<accession>A0A7Y7ISS9</accession>
<dbReference type="InterPro" id="IPR037026">
    <property type="entry name" value="Vgr_OB-fold_dom_sf"/>
</dbReference>
<dbReference type="Gene3D" id="2.40.50.230">
    <property type="entry name" value="Gp5 N-terminal domain"/>
    <property type="match status" value="1"/>
</dbReference>
<evidence type="ECO:0000313" key="2">
    <source>
        <dbReference type="EMBL" id="NVN09704.1"/>
    </source>
</evidence>
<sequence>MAGATLVQVKAVNGTGVNPVGFVDVQPLVFQIDGYGNLIPSVMQTNVPYFRLQGGQSAVICDPAIGDIGLCIFARHDLSNVKATRAPAGPGSRRQHSWSDGLYLGGYLNGTPNEYIWMTGSGVKVKTAGAFEVDAAQAVFNCPVQVNGTINATDDVTGGSISLDNHTHTGVQPGSGSTGKPQ</sequence>
<protein>
    <submittedName>
        <fullName evidence="2">Baseplate assembly protein</fullName>
    </submittedName>
</protein>
<evidence type="ECO:0000313" key="3">
    <source>
        <dbReference type="Proteomes" id="UP000534870"/>
    </source>
</evidence>
<dbReference type="EMBL" id="JABXXP010000003">
    <property type="protein sequence ID" value="NVN09704.1"/>
    <property type="molecule type" value="Genomic_DNA"/>
</dbReference>
<dbReference type="InterPro" id="IPR044033">
    <property type="entry name" value="GpV-like_apex"/>
</dbReference>